<gene>
    <name evidence="2" type="ORF">E6H01_11610</name>
</gene>
<dbReference type="EMBL" id="VBAL01000146">
    <property type="protein sequence ID" value="TMI99033.1"/>
    <property type="molecule type" value="Genomic_DNA"/>
</dbReference>
<evidence type="ECO:0000313" key="3">
    <source>
        <dbReference type="Proteomes" id="UP000319353"/>
    </source>
</evidence>
<feature type="region of interest" description="Disordered" evidence="1">
    <location>
        <begin position="65"/>
        <end position="86"/>
    </location>
</feature>
<comment type="caution">
    <text evidence="2">The sequence shown here is derived from an EMBL/GenBank/DDBJ whole genome shotgun (WGS) entry which is preliminary data.</text>
</comment>
<evidence type="ECO:0000313" key="2">
    <source>
        <dbReference type="EMBL" id="TMI99033.1"/>
    </source>
</evidence>
<dbReference type="AlphaFoldDB" id="A0A537KTG6"/>
<organism evidence="2 3">
    <name type="scientific">Candidatus Segetimicrobium genomatis</name>
    <dbReference type="NCBI Taxonomy" id="2569760"/>
    <lineage>
        <taxon>Bacteria</taxon>
        <taxon>Bacillati</taxon>
        <taxon>Candidatus Sysuimicrobiota</taxon>
        <taxon>Candidatus Sysuimicrobiia</taxon>
        <taxon>Candidatus Sysuimicrobiales</taxon>
        <taxon>Candidatus Segetimicrobiaceae</taxon>
        <taxon>Candidatus Segetimicrobium</taxon>
    </lineage>
</organism>
<sequence length="86" mass="9997">MTRPRGPPHHYNRRPHRQMAIKCNFCPKTIEAPLWPDEKPPGWDLTPAPKARRVALSEMGAAREALRRADGQAEAREEARQLRRRH</sequence>
<name>A0A537KTG6_9BACT</name>
<proteinExistence type="predicted"/>
<dbReference type="Proteomes" id="UP000319353">
    <property type="component" value="Unassembled WGS sequence"/>
</dbReference>
<protein>
    <submittedName>
        <fullName evidence="2">Uncharacterized protein</fullName>
    </submittedName>
</protein>
<evidence type="ECO:0000256" key="1">
    <source>
        <dbReference type="SAM" id="MobiDB-lite"/>
    </source>
</evidence>
<reference evidence="2 3" key="1">
    <citation type="journal article" date="2019" name="Nat. Microbiol.">
        <title>Mediterranean grassland soil C-N compound turnover is dependent on rainfall and depth, and is mediated by genomically divergent microorganisms.</title>
        <authorList>
            <person name="Diamond S."/>
            <person name="Andeer P.F."/>
            <person name="Li Z."/>
            <person name="Crits-Christoph A."/>
            <person name="Burstein D."/>
            <person name="Anantharaman K."/>
            <person name="Lane K.R."/>
            <person name="Thomas B.C."/>
            <person name="Pan C."/>
            <person name="Northen T.R."/>
            <person name="Banfield J.F."/>
        </authorList>
    </citation>
    <scope>NUCLEOTIDE SEQUENCE [LARGE SCALE GENOMIC DNA]</scope>
    <source>
        <strain evidence="2">NP_4</strain>
    </source>
</reference>
<accession>A0A537KTG6</accession>